<comment type="similarity">
    <text evidence="8">Belongs to the MenA family. Type 1 subfamily.</text>
</comment>
<dbReference type="RefSeq" id="WP_265765938.1">
    <property type="nucleotide sequence ID" value="NZ_JAGGJA010000006.1"/>
</dbReference>
<feature type="transmembrane region" description="Helical" evidence="8">
    <location>
        <begin position="218"/>
        <end position="237"/>
    </location>
</feature>
<evidence type="ECO:0000256" key="2">
    <source>
        <dbReference type="ARBA" id="ARBA00022428"/>
    </source>
</evidence>
<comment type="subcellular location">
    <subcellularLocation>
        <location evidence="8">Cell membrane</location>
        <topology evidence="8">Multi-pass membrane protein</topology>
    </subcellularLocation>
    <subcellularLocation>
        <location evidence="1">Membrane</location>
        <topology evidence="1">Multi-pass membrane protein</topology>
    </subcellularLocation>
</comment>
<dbReference type="EC" id="2.5.1.74" evidence="8 9"/>
<keyword evidence="7 8" id="KW-0472">Membrane</keyword>
<comment type="caution">
    <text evidence="10">The sequence shown here is derived from an EMBL/GenBank/DDBJ whole genome shotgun (WGS) entry which is preliminary data.</text>
</comment>
<keyword evidence="4 8" id="KW-0808">Transferase</keyword>
<dbReference type="InterPro" id="IPR044878">
    <property type="entry name" value="UbiA_sf"/>
</dbReference>
<dbReference type="PANTHER" id="PTHR13929">
    <property type="entry name" value="1,4-DIHYDROXY-2-NAPHTHOATE OCTAPRENYLTRANSFERASE"/>
    <property type="match status" value="1"/>
</dbReference>
<evidence type="ECO:0000256" key="9">
    <source>
        <dbReference type="NCBIfam" id="TIGR00751"/>
    </source>
</evidence>
<evidence type="ECO:0000256" key="5">
    <source>
        <dbReference type="ARBA" id="ARBA00022692"/>
    </source>
</evidence>
<feature type="transmembrane region" description="Helical" evidence="8">
    <location>
        <begin position="283"/>
        <end position="299"/>
    </location>
</feature>
<protein>
    <recommendedName>
        <fullName evidence="8 9">1,4-dihydroxy-2-naphthoate octaprenyltransferase</fullName>
        <shortName evidence="8">DHNA-octaprenyltransferase</shortName>
        <ecNumber evidence="8 9">2.5.1.74</ecNumber>
    </recommendedName>
</protein>
<dbReference type="EMBL" id="JAGGJA010000006">
    <property type="protein sequence ID" value="MCW9707179.1"/>
    <property type="molecule type" value="Genomic_DNA"/>
</dbReference>
<evidence type="ECO:0000256" key="3">
    <source>
        <dbReference type="ARBA" id="ARBA00022475"/>
    </source>
</evidence>
<evidence type="ECO:0000313" key="11">
    <source>
        <dbReference type="Proteomes" id="UP001207918"/>
    </source>
</evidence>
<feature type="transmembrane region" description="Helical" evidence="8">
    <location>
        <begin position="97"/>
        <end position="114"/>
    </location>
</feature>
<feature type="transmembrane region" description="Helical" evidence="8">
    <location>
        <begin position="176"/>
        <end position="197"/>
    </location>
</feature>
<dbReference type="Pfam" id="PF01040">
    <property type="entry name" value="UbiA"/>
    <property type="match status" value="1"/>
</dbReference>
<dbReference type="GO" id="GO:0046428">
    <property type="term" value="F:1,4-dihydroxy-2-naphthoate polyprenyltransferase activity"/>
    <property type="evidence" value="ECO:0007669"/>
    <property type="project" value="UniProtKB-EC"/>
</dbReference>
<dbReference type="NCBIfam" id="TIGR00751">
    <property type="entry name" value="menA"/>
    <property type="match status" value="1"/>
</dbReference>
<dbReference type="InterPro" id="IPR000537">
    <property type="entry name" value="UbiA_prenyltransferase"/>
</dbReference>
<dbReference type="NCBIfam" id="NF004751">
    <property type="entry name" value="PRK06080.1-3"/>
    <property type="match status" value="1"/>
</dbReference>
<evidence type="ECO:0000256" key="4">
    <source>
        <dbReference type="ARBA" id="ARBA00022679"/>
    </source>
</evidence>
<keyword evidence="3 8" id="KW-1003">Cell membrane</keyword>
<comment type="catalytic activity">
    <reaction evidence="8">
        <text>an all-trans-polyprenyl diphosphate + 1,4-dihydroxy-2-naphthoate + H(+) = a 2-demethylmenaquinol + CO2 + diphosphate</text>
        <dbReference type="Rhea" id="RHEA:26478"/>
        <dbReference type="Rhea" id="RHEA-COMP:9563"/>
        <dbReference type="Rhea" id="RHEA-COMP:9564"/>
        <dbReference type="ChEBI" id="CHEBI:11173"/>
        <dbReference type="ChEBI" id="CHEBI:15378"/>
        <dbReference type="ChEBI" id="CHEBI:16526"/>
        <dbReference type="ChEBI" id="CHEBI:33019"/>
        <dbReference type="ChEBI" id="CHEBI:55437"/>
        <dbReference type="ChEBI" id="CHEBI:58914"/>
        <dbReference type="EC" id="2.5.1.74"/>
    </reaction>
</comment>
<feature type="transmembrane region" description="Helical" evidence="8">
    <location>
        <begin position="20"/>
        <end position="37"/>
    </location>
</feature>
<evidence type="ECO:0000256" key="8">
    <source>
        <dbReference type="HAMAP-Rule" id="MF_01937"/>
    </source>
</evidence>
<organism evidence="10 11">
    <name type="scientific">Fodinibius salsisoli</name>
    <dbReference type="NCBI Taxonomy" id="2820877"/>
    <lineage>
        <taxon>Bacteria</taxon>
        <taxon>Pseudomonadati</taxon>
        <taxon>Balneolota</taxon>
        <taxon>Balneolia</taxon>
        <taxon>Balneolales</taxon>
        <taxon>Balneolaceae</taxon>
        <taxon>Fodinibius</taxon>
    </lineage>
</organism>
<feature type="transmembrane region" description="Helical" evidence="8">
    <location>
        <begin position="43"/>
        <end position="63"/>
    </location>
</feature>
<dbReference type="HAMAP" id="MF_01937">
    <property type="entry name" value="MenA_1"/>
    <property type="match status" value="1"/>
</dbReference>
<dbReference type="InterPro" id="IPR004657">
    <property type="entry name" value="MenA"/>
</dbReference>
<keyword evidence="6 8" id="KW-1133">Transmembrane helix</keyword>
<evidence type="ECO:0000313" key="10">
    <source>
        <dbReference type="EMBL" id="MCW9707179.1"/>
    </source>
</evidence>
<reference evidence="10 11" key="1">
    <citation type="submission" date="2021-03" db="EMBL/GenBank/DDBJ databases">
        <title>Aliifodinibius sp. nov., a new bacterium isolated from saline soil.</title>
        <authorList>
            <person name="Galisteo C."/>
            <person name="De La Haba R."/>
            <person name="Sanchez-Porro C."/>
            <person name="Ventosa A."/>
        </authorList>
    </citation>
    <scope>NUCLEOTIDE SEQUENCE [LARGE SCALE GENOMIC DNA]</scope>
    <source>
        <strain evidence="10 11">1BSP15-2V2</strain>
    </source>
</reference>
<dbReference type="PANTHER" id="PTHR13929:SF0">
    <property type="entry name" value="UBIA PRENYLTRANSFERASE DOMAIN-CONTAINING PROTEIN 1"/>
    <property type="match status" value="1"/>
</dbReference>
<dbReference type="PIRSF" id="PIRSF005355">
    <property type="entry name" value="UBIAD1"/>
    <property type="match status" value="1"/>
</dbReference>
<gene>
    <name evidence="8" type="primary">menA</name>
    <name evidence="10" type="ORF">J6I44_09950</name>
</gene>
<accession>A0ABT3PMK3</accession>
<feature type="transmembrane region" description="Helical" evidence="8">
    <location>
        <begin position="120"/>
        <end position="138"/>
    </location>
</feature>
<keyword evidence="5 8" id="KW-0812">Transmembrane</keyword>
<evidence type="ECO:0000256" key="7">
    <source>
        <dbReference type="ARBA" id="ARBA00023136"/>
    </source>
</evidence>
<dbReference type="InterPro" id="IPR026046">
    <property type="entry name" value="UBIAD1"/>
</dbReference>
<evidence type="ECO:0000256" key="1">
    <source>
        <dbReference type="ARBA" id="ARBA00004141"/>
    </source>
</evidence>
<dbReference type="Gene3D" id="1.10.357.140">
    <property type="entry name" value="UbiA prenyltransferase"/>
    <property type="match status" value="1"/>
</dbReference>
<name>A0ABT3PMK3_9BACT</name>
<dbReference type="Proteomes" id="UP001207918">
    <property type="component" value="Unassembled WGS sequence"/>
</dbReference>
<dbReference type="CDD" id="cd13962">
    <property type="entry name" value="PT_UbiA_UBIAD1"/>
    <property type="match status" value="1"/>
</dbReference>
<evidence type="ECO:0000256" key="6">
    <source>
        <dbReference type="ARBA" id="ARBA00022989"/>
    </source>
</evidence>
<proteinExistence type="inferred from homology"/>
<feature type="transmembrane region" description="Helical" evidence="8">
    <location>
        <begin position="150"/>
        <end position="170"/>
    </location>
</feature>
<comment type="pathway">
    <text evidence="8">Quinol/quinone metabolism; menaquinone biosynthesis; menaquinol from 1,4-dihydroxy-2-naphthoate: step 1/2.</text>
</comment>
<comment type="function">
    <text evidence="8">Conversion of 1,4-dihydroxy-2-naphthoate (DHNA) to demethylmenaquinone (DMK).</text>
</comment>
<sequence length="300" mass="33473">MSFLNLRSLKIWVDAARPQTLAAAFIPVCVGASLAIYHQNFSWLPSLIALLCAFLIQIGTNFANDYFDFKKGADTDDRVGFERATAKGLVSARTMRNATILTMGIAFLLGLYLVWHAGWIIFWVGIVSLICGILYTGGPFPLGYNGLGDLFVFIFFGIVAVMGTYYVNALEWTIDSFWASLFVGALSTNILVVNNLRDVEQDGPAGKNTLGVLFGEDVLRWEYLLMMLLALAIPPHFYFRLNYGVAIFLPFLLLPFAVWLVFKIWTIEKKPKLNAVLERTAQFMTAFGLLFSGGILIDLF</sequence>
<keyword evidence="2 8" id="KW-0474">Menaquinone biosynthesis</keyword>
<feature type="transmembrane region" description="Helical" evidence="8">
    <location>
        <begin position="243"/>
        <end position="262"/>
    </location>
</feature>
<keyword evidence="11" id="KW-1185">Reference proteome</keyword>